<dbReference type="Proteomes" id="UP000751190">
    <property type="component" value="Unassembled WGS sequence"/>
</dbReference>
<organism evidence="2 3">
    <name type="scientific">Diacronema lutheri</name>
    <name type="common">Unicellular marine alga</name>
    <name type="synonym">Monochrysis lutheri</name>
    <dbReference type="NCBI Taxonomy" id="2081491"/>
    <lineage>
        <taxon>Eukaryota</taxon>
        <taxon>Haptista</taxon>
        <taxon>Haptophyta</taxon>
        <taxon>Pavlovophyceae</taxon>
        <taxon>Pavlovales</taxon>
        <taxon>Pavlovaceae</taxon>
        <taxon>Diacronema</taxon>
    </lineage>
</organism>
<dbReference type="EMBL" id="JAGTXO010000002">
    <property type="protein sequence ID" value="KAG8469788.1"/>
    <property type="molecule type" value="Genomic_DNA"/>
</dbReference>
<keyword evidence="3" id="KW-1185">Reference proteome</keyword>
<dbReference type="SUPFAM" id="SSF48371">
    <property type="entry name" value="ARM repeat"/>
    <property type="match status" value="1"/>
</dbReference>
<dbReference type="PANTHER" id="PTHR16056:SF2">
    <property type="entry name" value="TESTIS-EXPRESSED PROTEIN 10"/>
    <property type="match status" value="1"/>
</dbReference>
<reference evidence="2" key="1">
    <citation type="submission" date="2021-05" db="EMBL/GenBank/DDBJ databases">
        <title>The genome of the haptophyte Pavlova lutheri (Diacronema luteri, Pavlovales) - a model for lipid biosynthesis in eukaryotic algae.</title>
        <authorList>
            <person name="Hulatt C.J."/>
            <person name="Posewitz M.C."/>
        </authorList>
    </citation>
    <scope>NUCLEOTIDE SEQUENCE</scope>
    <source>
        <strain evidence="2">NIVA-4/92</strain>
    </source>
</reference>
<evidence type="ECO:0000313" key="3">
    <source>
        <dbReference type="Proteomes" id="UP000751190"/>
    </source>
</evidence>
<dbReference type="Gene3D" id="1.25.10.10">
    <property type="entry name" value="Leucine-rich Repeat Variant"/>
    <property type="match status" value="1"/>
</dbReference>
<dbReference type="InterPro" id="IPR011989">
    <property type="entry name" value="ARM-like"/>
</dbReference>
<protein>
    <recommendedName>
        <fullName evidence="4">Pre-rRNA-processing protein Ipi1 N-terminal domain-containing protein</fullName>
    </recommendedName>
</protein>
<feature type="region of interest" description="Disordered" evidence="1">
    <location>
        <begin position="348"/>
        <end position="373"/>
    </location>
</feature>
<proteinExistence type="predicted"/>
<name>A0A8J5XKL8_DIALT</name>
<dbReference type="AlphaFoldDB" id="A0A8J5XKL8"/>
<dbReference type="GO" id="GO:0005634">
    <property type="term" value="C:nucleus"/>
    <property type="evidence" value="ECO:0007669"/>
    <property type="project" value="TreeGrafter"/>
</dbReference>
<gene>
    <name evidence="2" type="ORF">KFE25_006243</name>
</gene>
<evidence type="ECO:0000313" key="2">
    <source>
        <dbReference type="EMBL" id="KAG8469788.1"/>
    </source>
</evidence>
<comment type="caution">
    <text evidence="2">The sequence shown here is derived from an EMBL/GenBank/DDBJ whole genome shotgun (WGS) entry which is preliminary data.</text>
</comment>
<feature type="compositionally biased region" description="Basic and acidic residues" evidence="1">
    <location>
        <begin position="357"/>
        <end position="366"/>
    </location>
</feature>
<accession>A0A8J5XKL8</accession>
<evidence type="ECO:0008006" key="4">
    <source>
        <dbReference type="Google" id="ProtNLM"/>
    </source>
</evidence>
<sequence length="1266" mass="125456">MAKAARKKRPADADFATSKQRVGKKQLAASNATPTVFKARSVVLPEQLALAHAERAPGVATSARQLALPDLLAQLAHHSPTVRKDALFGLRDLSERNPGALAASAARTLDGCLALLSDGDGAVRSQLVLFLRHAAETLGADGLRPFAPLLLLRLTAALSHTSLTVRCDAARAALTMVPALSRAHSATIATAPDAGGAGGIGGAAARSRGLVSLLAPTLDFVRASALGPEALARSARDARADGARLLEQLLVALGGGALGGDCTGAEPLDERAGERDEAGAGAARSHVVAADADAAADGPVGLGGLVALVAPRAPSMAHIPPPNADAPIAEGVRVAQALVERAARAAELAATQPSRRAHAEAARGDEAGLAGGRAGGGAVSGAQVLRVVAESWLVAVGATDAAGAAAGPTTGAGGGAGAGAAPSRADYLAALVGCALAAHAAVEPRAGDGVTLAAWRGAAERGATAPVRSAAPHGDADARAGQLLGAQLAPSKPHELIAATDLLCARLSQHLAADRGAAADGADGARAALRERCWLLAARLARAAPSAAPRASASRAQGAASLEMDARAAALASLRGDLTRALVAELGAHPRGAVRAGPGEAAAGGGARASGALARAVRASLELLQPSPALDSDARAPMAGGGACTETGLTRALFACAERLAAGGRAPVGDGAGGEAYARAALSGAGALALFAACAALSVPLSLRAVAAGGAPGAGARIQLPLAPASLSHAWVRSLPRCVWELGTGAPQLTACALGCMRAHVLWAAAARDSSHAVAGGISAADARAELAEMVARGVLPFFAALPKPARRADGSAPPSARALCAGSSANPLFGPFGARCAGGAWADVRRAAVALVGALPSPSPKLCVALGACCLRRAEPATAPGARGASRSDGDAAAAQCVLALATICARESADSSNAALGALAAALLSPVVFGGDAARRAARASDGPDGRRAVRAPPSDAHDAEVSALGEWAALPAGAGAGADARASRGGVCVAHLAFVDGSACVRRRLLGHVARALRSLGDVWGRAALCEALGPTLGDQLASVDAITPLAALDPPLCGDSDVSAWARACETVSQHEAALALCAHLAPGSLRELDGEGAVRADQPDCQPDCAPARVDAAWAPLACRALPTAIELLCAHALVPDERAPYAEPTECELVVRATAVARLLLAAPALAPALLRALLARLASSAAPERARAAAARAAHCLLRCVELQPAWEEASALRVWRRLGSAATAACAAGAPDDGVLHCACVALVKRVHVFELALAARS</sequence>
<evidence type="ECO:0000256" key="1">
    <source>
        <dbReference type="SAM" id="MobiDB-lite"/>
    </source>
</evidence>
<dbReference type="PANTHER" id="PTHR16056">
    <property type="entry name" value="REGULATOR OF MICROTUBULE DYNAMICS PROTEIN"/>
    <property type="match status" value="1"/>
</dbReference>
<dbReference type="OrthoDB" id="361362at2759"/>
<dbReference type="InterPro" id="IPR016024">
    <property type="entry name" value="ARM-type_fold"/>
</dbReference>